<dbReference type="OrthoDB" id="4759798at2759"/>
<sequence>MSTSSGARGRTRPTDDESSSEDDETQTKDVSQDAKARFRSRVSEYANKAEWPREPLYQVNEVVYVAVVGQQLPAGPFVIVSSDYQNATYVLRRQDNGQTYPNAVPESSLRVLV</sequence>
<organism evidence="2 3">
    <name type="scientific">Coniochaeta ligniaria NRRL 30616</name>
    <dbReference type="NCBI Taxonomy" id="1408157"/>
    <lineage>
        <taxon>Eukaryota</taxon>
        <taxon>Fungi</taxon>
        <taxon>Dikarya</taxon>
        <taxon>Ascomycota</taxon>
        <taxon>Pezizomycotina</taxon>
        <taxon>Sordariomycetes</taxon>
        <taxon>Sordariomycetidae</taxon>
        <taxon>Coniochaetales</taxon>
        <taxon>Coniochaetaceae</taxon>
        <taxon>Coniochaeta</taxon>
    </lineage>
</organism>
<dbReference type="EMBL" id="KV875103">
    <property type="protein sequence ID" value="OIW24414.1"/>
    <property type="molecule type" value="Genomic_DNA"/>
</dbReference>
<reference evidence="2 3" key="1">
    <citation type="submission" date="2016-10" db="EMBL/GenBank/DDBJ databases">
        <title>Draft genome sequence of Coniochaeta ligniaria NRRL30616, a lignocellulolytic fungus for bioabatement of inhibitors in plant biomass hydrolysates.</title>
        <authorList>
            <consortium name="DOE Joint Genome Institute"/>
            <person name="Jimenez D.J."/>
            <person name="Hector R.E."/>
            <person name="Riley R."/>
            <person name="Sun H."/>
            <person name="Grigoriev I.V."/>
            <person name="Van Elsas J.D."/>
            <person name="Nichols N.N."/>
        </authorList>
    </citation>
    <scope>NUCLEOTIDE SEQUENCE [LARGE SCALE GENOMIC DNA]</scope>
    <source>
        <strain evidence="2 3">NRRL 30616</strain>
    </source>
</reference>
<evidence type="ECO:0000313" key="3">
    <source>
        <dbReference type="Proteomes" id="UP000182658"/>
    </source>
</evidence>
<keyword evidence="3" id="KW-1185">Reference proteome</keyword>
<evidence type="ECO:0000313" key="2">
    <source>
        <dbReference type="EMBL" id="OIW24414.1"/>
    </source>
</evidence>
<dbReference type="Proteomes" id="UP000182658">
    <property type="component" value="Unassembled WGS sequence"/>
</dbReference>
<dbReference type="AlphaFoldDB" id="A0A1J7IAD2"/>
<dbReference type="InParanoid" id="A0A1J7IAD2"/>
<accession>A0A1J7IAD2</accession>
<proteinExistence type="predicted"/>
<name>A0A1J7IAD2_9PEZI</name>
<feature type="region of interest" description="Disordered" evidence="1">
    <location>
        <begin position="1"/>
        <end position="37"/>
    </location>
</feature>
<evidence type="ECO:0000256" key="1">
    <source>
        <dbReference type="SAM" id="MobiDB-lite"/>
    </source>
</evidence>
<protein>
    <submittedName>
        <fullName evidence="2">Uncharacterized protein</fullName>
    </submittedName>
</protein>
<gene>
    <name evidence="2" type="ORF">CONLIGDRAFT_97114</name>
</gene>
<feature type="compositionally biased region" description="Basic and acidic residues" evidence="1">
    <location>
        <begin position="25"/>
        <end position="36"/>
    </location>
</feature>